<evidence type="ECO:0000313" key="1">
    <source>
        <dbReference type="EMBL" id="BAS86285.1"/>
    </source>
</evidence>
<dbReference type="EMBL" id="AP014959">
    <property type="protein sequence ID" value="BAS86285.1"/>
    <property type="molecule type" value="Genomic_DNA"/>
</dbReference>
<gene>
    <name evidence="1" type="ordered locus">Os03g0738101</name>
    <name evidence="1" type="ORF">OSNPB_030738101</name>
</gene>
<accession>A0A0P0W368</accession>
<reference evidence="1 2" key="2">
    <citation type="journal article" date="2013" name="Plant Cell Physiol.">
        <title>Rice Annotation Project Database (RAP-DB): an integrative and interactive database for rice genomics.</title>
        <authorList>
            <person name="Sakai H."/>
            <person name="Lee S.S."/>
            <person name="Tanaka T."/>
            <person name="Numa H."/>
            <person name="Kim J."/>
            <person name="Kawahara Y."/>
            <person name="Wakimoto H."/>
            <person name="Yang C.C."/>
            <person name="Iwamoto M."/>
            <person name="Abe T."/>
            <person name="Yamada Y."/>
            <person name="Muto A."/>
            <person name="Inokuchi H."/>
            <person name="Ikemura T."/>
            <person name="Matsumoto T."/>
            <person name="Sasaki T."/>
            <person name="Itoh T."/>
        </authorList>
    </citation>
    <scope>NUCLEOTIDE SEQUENCE [LARGE SCALE GENOMIC DNA]</scope>
    <source>
        <strain evidence="2">cv. Nipponbare</strain>
    </source>
</reference>
<sequence length="73" mass="8327">MITTGRRKYTRSRICNTCRGTSRSHIQAHPRSLGCLHHRNLHLQQRPQQGARPRYCTLPPACSLGGGSCRRSW</sequence>
<proteinExistence type="predicted"/>
<evidence type="ECO:0000313" key="2">
    <source>
        <dbReference type="Proteomes" id="UP000059680"/>
    </source>
</evidence>
<dbReference type="AlphaFoldDB" id="A0A0P0W368"/>
<reference evidence="1 2" key="3">
    <citation type="journal article" date="2013" name="Rice">
        <title>Improvement of the Oryza sativa Nipponbare reference genome using next generation sequence and optical map data.</title>
        <authorList>
            <person name="Kawahara Y."/>
            <person name="de la Bastide M."/>
            <person name="Hamilton J.P."/>
            <person name="Kanamori H."/>
            <person name="McCombie W.R."/>
            <person name="Ouyang S."/>
            <person name="Schwartz D.C."/>
            <person name="Tanaka T."/>
            <person name="Wu J."/>
            <person name="Zhou S."/>
            <person name="Childs K.L."/>
            <person name="Davidson R.M."/>
            <person name="Lin H."/>
            <person name="Quesada-Ocampo L."/>
            <person name="Vaillancourt B."/>
            <person name="Sakai H."/>
            <person name="Lee S.S."/>
            <person name="Kim J."/>
            <person name="Numa H."/>
            <person name="Itoh T."/>
            <person name="Buell C.R."/>
            <person name="Matsumoto T."/>
        </authorList>
    </citation>
    <scope>NUCLEOTIDE SEQUENCE [LARGE SCALE GENOMIC DNA]</scope>
    <source>
        <strain evidence="2">cv. Nipponbare</strain>
    </source>
</reference>
<dbReference type="Gramene" id="Os03t0738101-00">
    <property type="protein sequence ID" value="Os03t0738101-00"/>
    <property type="gene ID" value="Os03g0738101"/>
</dbReference>
<dbReference type="PaxDb" id="39947-A0A0P0W368"/>
<dbReference type="InParanoid" id="A0A0P0W368"/>
<protein>
    <submittedName>
        <fullName evidence="1">Os03g0738101 protein</fullName>
    </submittedName>
</protein>
<reference evidence="2" key="1">
    <citation type="journal article" date="2005" name="Nature">
        <title>The map-based sequence of the rice genome.</title>
        <authorList>
            <consortium name="International rice genome sequencing project (IRGSP)"/>
            <person name="Matsumoto T."/>
            <person name="Wu J."/>
            <person name="Kanamori H."/>
            <person name="Katayose Y."/>
            <person name="Fujisawa M."/>
            <person name="Namiki N."/>
            <person name="Mizuno H."/>
            <person name="Yamamoto K."/>
            <person name="Antonio B.A."/>
            <person name="Baba T."/>
            <person name="Sakata K."/>
            <person name="Nagamura Y."/>
            <person name="Aoki H."/>
            <person name="Arikawa K."/>
            <person name="Arita K."/>
            <person name="Bito T."/>
            <person name="Chiden Y."/>
            <person name="Fujitsuka N."/>
            <person name="Fukunaka R."/>
            <person name="Hamada M."/>
            <person name="Harada C."/>
            <person name="Hayashi A."/>
            <person name="Hijishita S."/>
            <person name="Honda M."/>
            <person name="Hosokawa S."/>
            <person name="Ichikawa Y."/>
            <person name="Idonuma A."/>
            <person name="Iijima M."/>
            <person name="Ikeda M."/>
            <person name="Ikeno M."/>
            <person name="Ito K."/>
            <person name="Ito S."/>
            <person name="Ito T."/>
            <person name="Ito Y."/>
            <person name="Ito Y."/>
            <person name="Iwabuchi A."/>
            <person name="Kamiya K."/>
            <person name="Karasawa W."/>
            <person name="Kurita K."/>
            <person name="Katagiri S."/>
            <person name="Kikuta A."/>
            <person name="Kobayashi H."/>
            <person name="Kobayashi N."/>
            <person name="Machita K."/>
            <person name="Maehara T."/>
            <person name="Masukawa M."/>
            <person name="Mizubayashi T."/>
            <person name="Mukai Y."/>
            <person name="Nagasaki H."/>
            <person name="Nagata Y."/>
            <person name="Naito S."/>
            <person name="Nakashima M."/>
            <person name="Nakama Y."/>
            <person name="Nakamichi Y."/>
            <person name="Nakamura M."/>
            <person name="Meguro A."/>
            <person name="Negishi M."/>
            <person name="Ohta I."/>
            <person name="Ohta T."/>
            <person name="Okamoto M."/>
            <person name="Ono N."/>
            <person name="Saji S."/>
            <person name="Sakaguchi M."/>
            <person name="Sakai K."/>
            <person name="Shibata M."/>
            <person name="Shimokawa T."/>
            <person name="Song J."/>
            <person name="Takazaki Y."/>
            <person name="Terasawa K."/>
            <person name="Tsugane M."/>
            <person name="Tsuji K."/>
            <person name="Ueda S."/>
            <person name="Waki K."/>
            <person name="Yamagata H."/>
            <person name="Yamamoto M."/>
            <person name="Yamamoto S."/>
            <person name="Yamane H."/>
            <person name="Yoshiki S."/>
            <person name="Yoshihara R."/>
            <person name="Yukawa K."/>
            <person name="Zhong H."/>
            <person name="Yano M."/>
            <person name="Yuan Q."/>
            <person name="Ouyang S."/>
            <person name="Liu J."/>
            <person name="Jones K.M."/>
            <person name="Gansberger K."/>
            <person name="Moffat K."/>
            <person name="Hill J."/>
            <person name="Bera J."/>
            <person name="Fadrosh D."/>
            <person name="Jin S."/>
            <person name="Johri S."/>
            <person name="Kim M."/>
            <person name="Overton L."/>
            <person name="Reardon M."/>
            <person name="Tsitrin T."/>
            <person name="Vuong H."/>
            <person name="Weaver B."/>
            <person name="Ciecko A."/>
            <person name="Tallon L."/>
            <person name="Jackson J."/>
            <person name="Pai G."/>
            <person name="Aken S.V."/>
            <person name="Utterback T."/>
            <person name="Reidmuller S."/>
            <person name="Feldblyum T."/>
            <person name="Hsiao J."/>
            <person name="Zismann V."/>
            <person name="Iobst S."/>
            <person name="de Vazeille A.R."/>
            <person name="Buell C.R."/>
            <person name="Ying K."/>
            <person name="Li Y."/>
            <person name="Lu T."/>
            <person name="Huang Y."/>
            <person name="Zhao Q."/>
            <person name="Feng Q."/>
            <person name="Zhang L."/>
            <person name="Zhu J."/>
            <person name="Weng Q."/>
            <person name="Mu J."/>
            <person name="Lu Y."/>
            <person name="Fan D."/>
            <person name="Liu Y."/>
            <person name="Guan J."/>
            <person name="Zhang Y."/>
            <person name="Yu S."/>
            <person name="Liu X."/>
            <person name="Zhang Y."/>
            <person name="Hong G."/>
            <person name="Han B."/>
            <person name="Choisne N."/>
            <person name="Demange N."/>
            <person name="Orjeda G."/>
            <person name="Samain S."/>
            <person name="Cattolico L."/>
            <person name="Pelletier E."/>
            <person name="Couloux A."/>
            <person name="Segurens B."/>
            <person name="Wincker P."/>
            <person name="D'Hont A."/>
            <person name="Scarpelli C."/>
            <person name="Weissenbach J."/>
            <person name="Salanoubat M."/>
            <person name="Quetier F."/>
            <person name="Yu Y."/>
            <person name="Kim H.R."/>
            <person name="Rambo T."/>
            <person name="Currie J."/>
            <person name="Collura K."/>
            <person name="Luo M."/>
            <person name="Yang T."/>
            <person name="Ammiraju J.S.S."/>
            <person name="Engler F."/>
            <person name="Soderlund C."/>
            <person name="Wing R.A."/>
            <person name="Palmer L.E."/>
            <person name="de la Bastide M."/>
            <person name="Spiegel L."/>
            <person name="Nascimento L."/>
            <person name="Zutavern T."/>
            <person name="O'Shaughnessy A."/>
            <person name="Dike S."/>
            <person name="Dedhia N."/>
            <person name="Preston R."/>
            <person name="Balija V."/>
            <person name="McCombie W.R."/>
            <person name="Chow T."/>
            <person name="Chen H."/>
            <person name="Chung M."/>
            <person name="Chen C."/>
            <person name="Shaw J."/>
            <person name="Wu H."/>
            <person name="Hsiao K."/>
            <person name="Chao Y."/>
            <person name="Chu M."/>
            <person name="Cheng C."/>
            <person name="Hour A."/>
            <person name="Lee P."/>
            <person name="Lin S."/>
            <person name="Lin Y."/>
            <person name="Liou J."/>
            <person name="Liu S."/>
            <person name="Hsing Y."/>
            <person name="Raghuvanshi S."/>
            <person name="Mohanty A."/>
            <person name="Bharti A.K."/>
            <person name="Gaur A."/>
            <person name="Gupta V."/>
            <person name="Kumar D."/>
            <person name="Ravi V."/>
            <person name="Vij S."/>
            <person name="Kapur A."/>
            <person name="Khurana P."/>
            <person name="Khurana P."/>
            <person name="Khurana J.P."/>
            <person name="Tyagi A.K."/>
            <person name="Gaikwad K."/>
            <person name="Singh A."/>
            <person name="Dalal V."/>
            <person name="Srivastava S."/>
            <person name="Dixit A."/>
            <person name="Pal A.K."/>
            <person name="Ghazi I.A."/>
            <person name="Yadav M."/>
            <person name="Pandit A."/>
            <person name="Bhargava A."/>
            <person name="Sureshbabu K."/>
            <person name="Batra K."/>
            <person name="Sharma T.R."/>
            <person name="Mohapatra T."/>
            <person name="Singh N.K."/>
            <person name="Messing J."/>
            <person name="Nelson A.B."/>
            <person name="Fuks G."/>
            <person name="Kavchok S."/>
            <person name="Keizer G."/>
            <person name="Linton E."/>
            <person name="Llaca V."/>
            <person name="Song R."/>
            <person name="Tanyolac B."/>
            <person name="Young S."/>
            <person name="Ho-Il K."/>
            <person name="Hahn J.H."/>
            <person name="Sangsakoo G."/>
            <person name="Vanavichit A."/>
            <person name="de Mattos Luiz.A.T."/>
            <person name="Zimmer P.D."/>
            <person name="Malone G."/>
            <person name="Dellagostin O."/>
            <person name="de Oliveira A.C."/>
            <person name="Bevan M."/>
            <person name="Bancroft I."/>
            <person name="Minx P."/>
            <person name="Cordum H."/>
            <person name="Wilson R."/>
            <person name="Cheng Z."/>
            <person name="Jin W."/>
            <person name="Jiang J."/>
            <person name="Leong S.A."/>
            <person name="Iwama H."/>
            <person name="Gojobori T."/>
            <person name="Itoh T."/>
            <person name="Niimura Y."/>
            <person name="Fujii Y."/>
            <person name="Habara T."/>
            <person name="Sakai H."/>
            <person name="Sato Y."/>
            <person name="Wilson G."/>
            <person name="Kumar K."/>
            <person name="McCouch S."/>
            <person name="Juretic N."/>
            <person name="Hoen D."/>
            <person name="Wright S."/>
            <person name="Bruskiewich R."/>
            <person name="Bureau T."/>
            <person name="Miyao A."/>
            <person name="Hirochika H."/>
            <person name="Nishikawa T."/>
            <person name="Kadowaki K."/>
            <person name="Sugiura M."/>
            <person name="Burr B."/>
            <person name="Sasaki T."/>
        </authorList>
    </citation>
    <scope>NUCLEOTIDE SEQUENCE [LARGE SCALE GENOMIC DNA]</scope>
    <source>
        <strain evidence="2">cv. Nipponbare</strain>
    </source>
</reference>
<organism evidence="1 2">
    <name type="scientific">Oryza sativa subsp. japonica</name>
    <name type="common">Rice</name>
    <dbReference type="NCBI Taxonomy" id="39947"/>
    <lineage>
        <taxon>Eukaryota</taxon>
        <taxon>Viridiplantae</taxon>
        <taxon>Streptophyta</taxon>
        <taxon>Embryophyta</taxon>
        <taxon>Tracheophyta</taxon>
        <taxon>Spermatophyta</taxon>
        <taxon>Magnoliopsida</taxon>
        <taxon>Liliopsida</taxon>
        <taxon>Poales</taxon>
        <taxon>Poaceae</taxon>
        <taxon>BOP clade</taxon>
        <taxon>Oryzoideae</taxon>
        <taxon>Oryzeae</taxon>
        <taxon>Oryzinae</taxon>
        <taxon>Oryza</taxon>
        <taxon>Oryza sativa</taxon>
    </lineage>
</organism>
<name>A0A0P0W368_ORYSJ</name>
<keyword evidence="2" id="KW-1185">Reference proteome</keyword>
<dbReference type="Proteomes" id="UP000059680">
    <property type="component" value="Chromosome 3"/>
</dbReference>